<reference evidence="5 6" key="1">
    <citation type="submission" date="2018-10" db="EMBL/GenBank/DDBJ databases">
        <title>Genome-guide identification and characterization of bacteria that degrade polycyclic aromatic hydrocarbons and resist hexavalent chromium simultaneously.</title>
        <authorList>
            <person name="Feng H."/>
        </authorList>
    </citation>
    <scope>NUCLEOTIDE SEQUENCE [LARGE SCALE GENOMIC DNA]</scope>
    <source>
        <strain evidence="5 6">J015</strain>
    </source>
</reference>
<evidence type="ECO:0000313" key="5">
    <source>
        <dbReference type="EMBL" id="RKO19476.1"/>
    </source>
</evidence>
<dbReference type="InterPro" id="IPR029039">
    <property type="entry name" value="Flavoprotein-like_sf"/>
</dbReference>
<dbReference type="EMBL" id="RBNH01000038">
    <property type="protein sequence ID" value="RKO19476.1"/>
    <property type="molecule type" value="Genomic_DNA"/>
</dbReference>
<dbReference type="Proteomes" id="UP000273159">
    <property type="component" value="Unassembled WGS sequence"/>
</dbReference>
<evidence type="ECO:0000313" key="6">
    <source>
        <dbReference type="Proteomes" id="UP000273159"/>
    </source>
</evidence>
<dbReference type="PANTHER" id="PTHR43408">
    <property type="entry name" value="FMN REDUCTASE (NADPH)"/>
    <property type="match status" value="1"/>
</dbReference>
<evidence type="ECO:0000256" key="3">
    <source>
        <dbReference type="ARBA" id="ARBA00023002"/>
    </source>
</evidence>
<dbReference type="Pfam" id="PF03358">
    <property type="entry name" value="FMN_red"/>
    <property type="match status" value="1"/>
</dbReference>
<sequence>MTAHGITAGTLHVAVLDGSYFTPPKPTMLLDAAVRELGRCRMVSVQEISVPELGPGFTGARARDELSAEALAAVEHIERADVVLAGSTCLQGSYTGLFKHFLDFEDGGALVGTPVLLVAGVELQWNG</sequence>
<dbReference type="InterPro" id="IPR051814">
    <property type="entry name" value="NAD(P)H-dep_FMN_reductase"/>
</dbReference>
<name>A0A3B0EXF6_PSEPS</name>
<dbReference type="Gene3D" id="3.40.50.360">
    <property type="match status" value="1"/>
</dbReference>
<gene>
    <name evidence="5" type="ORF">D7Z96_20490</name>
</gene>
<proteinExistence type="predicted"/>
<protein>
    <recommendedName>
        <fullName evidence="4">NADPH-dependent FMN reductase-like domain-containing protein</fullName>
    </recommendedName>
</protein>
<dbReference type="PANTHER" id="PTHR43408:SF2">
    <property type="entry name" value="FMN REDUCTASE (NADPH)"/>
    <property type="match status" value="1"/>
</dbReference>
<dbReference type="SUPFAM" id="SSF52218">
    <property type="entry name" value="Flavoproteins"/>
    <property type="match status" value="1"/>
</dbReference>
<evidence type="ECO:0000256" key="1">
    <source>
        <dbReference type="ARBA" id="ARBA00022630"/>
    </source>
</evidence>
<reference evidence="6" key="2">
    <citation type="submission" date="2018-10" db="EMBL/GenBank/DDBJ databases">
        <authorList>
            <person name="Wang Y."/>
            <person name="Wang J."/>
            <person name="Yang X."/>
            <person name="Wang Z."/>
            <person name="Huang Y."/>
        </authorList>
    </citation>
    <scope>NUCLEOTIDE SEQUENCE [LARGE SCALE GENOMIC DNA]</scope>
    <source>
        <strain evidence="6">J015</strain>
    </source>
</reference>
<comment type="caution">
    <text evidence="5">The sequence shown here is derived from an EMBL/GenBank/DDBJ whole genome shotgun (WGS) entry which is preliminary data.</text>
</comment>
<keyword evidence="1" id="KW-0285">Flavoprotein</keyword>
<dbReference type="RefSeq" id="WP_120693751.1">
    <property type="nucleotide sequence ID" value="NZ_RBNH01000038.1"/>
</dbReference>
<organism evidence="5 6">
    <name type="scientific">Pseudarthrobacter phenanthrenivorans</name>
    <name type="common">Arthrobacter phenanthrenivorans</name>
    <dbReference type="NCBI Taxonomy" id="361575"/>
    <lineage>
        <taxon>Bacteria</taxon>
        <taxon>Bacillati</taxon>
        <taxon>Actinomycetota</taxon>
        <taxon>Actinomycetes</taxon>
        <taxon>Micrococcales</taxon>
        <taxon>Micrococcaceae</taxon>
        <taxon>Pseudarthrobacter</taxon>
    </lineage>
</organism>
<keyword evidence="3" id="KW-0560">Oxidoreductase</keyword>
<dbReference type="InterPro" id="IPR005025">
    <property type="entry name" value="FMN_Rdtase-like_dom"/>
</dbReference>
<evidence type="ECO:0000259" key="4">
    <source>
        <dbReference type="Pfam" id="PF03358"/>
    </source>
</evidence>
<dbReference type="AlphaFoldDB" id="A0A3B0EXF6"/>
<feature type="domain" description="NADPH-dependent FMN reductase-like" evidence="4">
    <location>
        <begin position="13"/>
        <end position="119"/>
    </location>
</feature>
<keyword evidence="2" id="KW-0288">FMN</keyword>
<dbReference type="GO" id="GO:0016491">
    <property type="term" value="F:oxidoreductase activity"/>
    <property type="evidence" value="ECO:0007669"/>
    <property type="project" value="UniProtKB-KW"/>
</dbReference>
<evidence type="ECO:0000256" key="2">
    <source>
        <dbReference type="ARBA" id="ARBA00022643"/>
    </source>
</evidence>
<accession>A0A3B0EXF6</accession>